<dbReference type="GO" id="GO:0008168">
    <property type="term" value="F:methyltransferase activity"/>
    <property type="evidence" value="ECO:0007669"/>
    <property type="project" value="UniProtKB-KW"/>
</dbReference>
<evidence type="ECO:0000313" key="4">
    <source>
        <dbReference type="EMBL" id="MPW27072.1"/>
    </source>
</evidence>
<protein>
    <submittedName>
        <fullName evidence="4">Methyltransferase domain-containing protein</fullName>
    </submittedName>
</protein>
<dbReference type="SUPFAM" id="SSF53335">
    <property type="entry name" value="S-adenosyl-L-methionine-dependent methyltransferases"/>
    <property type="match status" value="1"/>
</dbReference>
<evidence type="ECO:0000259" key="3">
    <source>
        <dbReference type="Pfam" id="PF13649"/>
    </source>
</evidence>
<reference evidence="4 5" key="1">
    <citation type="submission" date="2019-10" db="EMBL/GenBank/DDBJ databases">
        <title>Alkalibaculum tamaniensis sp.nov., a new alkaliphilic acetogen, isolated on methoxylated aromatics from a mud volcano.</title>
        <authorList>
            <person name="Khomyakova M.A."/>
            <person name="Merkel A.Y."/>
            <person name="Bonch-Osmolovskaya E.A."/>
            <person name="Slobodkin A.I."/>
        </authorList>
    </citation>
    <scope>NUCLEOTIDE SEQUENCE [LARGE SCALE GENOMIC DNA]</scope>
    <source>
        <strain evidence="4 5">M08DMB</strain>
    </source>
</reference>
<comment type="caution">
    <text evidence="4">The sequence shown here is derived from an EMBL/GenBank/DDBJ whole genome shotgun (WGS) entry which is preliminary data.</text>
</comment>
<dbReference type="AlphaFoldDB" id="A0A6A7KCJ0"/>
<keyword evidence="2 4" id="KW-0808">Transferase</keyword>
<organism evidence="4 5">
    <name type="scientific">Alkalibaculum sporogenes</name>
    <dbReference type="NCBI Taxonomy" id="2655001"/>
    <lineage>
        <taxon>Bacteria</taxon>
        <taxon>Bacillati</taxon>
        <taxon>Bacillota</taxon>
        <taxon>Clostridia</taxon>
        <taxon>Eubacteriales</taxon>
        <taxon>Eubacteriaceae</taxon>
        <taxon>Alkalibaculum</taxon>
    </lineage>
</organism>
<name>A0A6A7KCJ0_9FIRM</name>
<keyword evidence="5" id="KW-1185">Reference proteome</keyword>
<proteinExistence type="predicted"/>
<dbReference type="PANTHER" id="PTHR43861">
    <property type="entry name" value="TRANS-ACONITATE 2-METHYLTRANSFERASE-RELATED"/>
    <property type="match status" value="1"/>
</dbReference>
<dbReference type="PANTHER" id="PTHR43861:SF1">
    <property type="entry name" value="TRANS-ACONITATE 2-METHYLTRANSFERASE"/>
    <property type="match status" value="1"/>
</dbReference>
<dbReference type="Proteomes" id="UP000440004">
    <property type="component" value="Unassembled WGS sequence"/>
</dbReference>
<dbReference type="RefSeq" id="WP_152806441.1">
    <property type="nucleotide sequence ID" value="NZ_WHNX01000038.1"/>
</dbReference>
<gene>
    <name evidence="4" type="ORF">GC105_14920</name>
</gene>
<evidence type="ECO:0000313" key="5">
    <source>
        <dbReference type="Proteomes" id="UP000440004"/>
    </source>
</evidence>
<dbReference type="GO" id="GO:0032259">
    <property type="term" value="P:methylation"/>
    <property type="evidence" value="ECO:0007669"/>
    <property type="project" value="UniProtKB-KW"/>
</dbReference>
<dbReference type="Pfam" id="PF13649">
    <property type="entry name" value="Methyltransf_25"/>
    <property type="match status" value="1"/>
</dbReference>
<feature type="domain" description="Methyltransferase" evidence="3">
    <location>
        <begin position="41"/>
        <end position="129"/>
    </location>
</feature>
<evidence type="ECO:0000256" key="1">
    <source>
        <dbReference type="ARBA" id="ARBA00022603"/>
    </source>
</evidence>
<dbReference type="InterPro" id="IPR029063">
    <property type="entry name" value="SAM-dependent_MTases_sf"/>
</dbReference>
<dbReference type="InterPro" id="IPR041698">
    <property type="entry name" value="Methyltransf_25"/>
</dbReference>
<accession>A0A6A7KCJ0</accession>
<dbReference type="CDD" id="cd02440">
    <property type="entry name" value="AdoMet_MTases"/>
    <property type="match status" value="1"/>
</dbReference>
<keyword evidence="1 4" id="KW-0489">Methyltransferase</keyword>
<dbReference type="Gene3D" id="3.40.50.150">
    <property type="entry name" value="Vaccinia Virus protein VP39"/>
    <property type="match status" value="1"/>
</dbReference>
<evidence type="ECO:0000256" key="2">
    <source>
        <dbReference type="ARBA" id="ARBA00022679"/>
    </source>
</evidence>
<sequence>MNKTLNYYNEFYKAFITNTLDANASNLHHYFLKHLPKGSTILDLGCGSGRDSKAFIEEGYQVYAIDGSQELCNFASEYIGQEVICKTFEQLDYEGNFHGIWACASLLHIPYVDLPKVIQKISKALKPDGYLYASFKYGDFEGERNGRYFTDLTESRLADLIEPLKELSILETMITSDIRADKEDEKWLNIIFKKIPQ</sequence>
<dbReference type="EMBL" id="WHNX01000038">
    <property type="protein sequence ID" value="MPW27072.1"/>
    <property type="molecule type" value="Genomic_DNA"/>
</dbReference>